<evidence type="ECO:0000313" key="16">
    <source>
        <dbReference type="Proteomes" id="UP000674179"/>
    </source>
</evidence>
<dbReference type="Pfam" id="PF01239">
    <property type="entry name" value="PPTA"/>
    <property type="match status" value="2"/>
</dbReference>
<organism evidence="15 16">
    <name type="scientific">Leishmania enriettii</name>
    <dbReference type="NCBI Taxonomy" id="5663"/>
    <lineage>
        <taxon>Eukaryota</taxon>
        <taxon>Discoba</taxon>
        <taxon>Euglenozoa</taxon>
        <taxon>Kinetoplastea</taxon>
        <taxon>Metakinetoplastina</taxon>
        <taxon>Trypanosomatida</taxon>
        <taxon>Trypanosomatidae</taxon>
        <taxon>Leishmaniinae</taxon>
        <taxon>Leishmania</taxon>
    </lineage>
</organism>
<evidence type="ECO:0000256" key="1">
    <source>
        <dbReference type="ARBA" id="ARBA00001946"/>
    </source>
</evidence>
<evidence type="ECO:0000256" key="2">
    <source>
        <dbReference type="ARBA" id="ARBA00006734"/>
    </source>
</evidence>
<dbReference type="GeneID" id="94171474"/>
<feature type="compositionally biased region" description="Low complexity" evidence="14">
    <location>
        <begin position="52"/>
        <end position="66"/>
    </location>
</feature>
<keyword evidence="16" id="KW-1185">Reference proteome</keyword>
<dbReference type="SUPFAM" id="SSF48439">
    <property type="entry name" value="Protein prenylyltransferase"/>
    <property type="match status" value="1"/>
</dbReference>
<dbReference type="PANTHER" id="PTHR11129:SF1">
    <property type="entry name" value="PROTEIN FARNESYLTRANSFERASE_GERANYLGERANYLTRANSFERASE TYPE-1 SUBUNIT ALPHA"/>
    <property type="match status" value="1"/>
</dbReference>
<evidence type="ECO:0000256" key="12">
    <source>
        <dbReference type="ARBA" id="ARBA00043086"/>
    </source>
</evidence>
<dbReference type="Gene3D" id="1.25.40.120">
    <property type="entry name" value="Protein prenylyltransferase"/>
    <property type="match status" value="2"/>
</dbReference>
<dbReference type="InterPro" id="IPR002088">
    <property type="entry name" value="Prenyl_trans_a"/>
</dbReference>
<evidence type="ECO:0000256" key="8">
    <source>
        <dbReference type="ARBA" id="ARBA00022842"/>
    </source>
</evidence>
<feature type="region of interest" description="Disordered" evidence="14">
    <location>
        <begin position="44"/>
        <end position="97"/>
    </location>
</feature>
<evidence type="ECO:0000313" key="15">
    <source>
        <dbReference type="EMBL" id="KAG5474142.1"/>
    </source>
</evidence>
<protein>
    <recommendedName>
        <fullName evidence="9">Protein farnesyltransferase/geranylgeranyltransferase type-1 subunit alpha</fullName>
        <ecNumber evidence="4">2.5.1.58</ecNumber>
        <ecNumber evidence="3">2.5.1.59</ecNumber>
    </recommendedName>
    <alternativeName>
        <fullName evidence="12">CAAX farnesyltransferase subunit alpha</fullName>
    </alternativeName>
    <alternativeName>
        <fullName evidence="11">FTase-alpha</fullName>
    </alternativeName>
    <alternativeName>
        <fullName evidence="10">Ras proteins prenyltransferase subunit alpha</fullName>
    </alternativeName>
    <alternativeName>
        <fullName evidence="13">Type I protein geranyl-geranyltransferase subunit alpha</fullName>
    </alternativeName>
</protein>
<keyword evidence="8" id="KW-0460">Magnesium</keyword>
<keyword evidence="6" id="KW-0808">Transferase</keyword>
<dbReference type="GO" id="GO:0005965">
    <property type="term" value="C:protein farnesyltransferase complex"/>
    <property type="evidence" value="ECO:0007669"/>
    <property type="project" value="TreeGrafter"/>
</dbReference>
<feature type="compositionally biased region" description="Low complexity" evidence="14">
    <location>
        <begin position="74"/>
        <end position="90"/>
    </location>
</feature>
<evidence type="ECO:0000256" key="13">
    <source>
        <dbReference type="ARBA" id="ARBA00043219"/>
    </source>
</evidence>
<evidence type="ECO:0000256" key="10">
    <source>
        <dbReference type="ARBA" id="ARBA00041392"/>
    </source>
</evidence>
<dbReference type="AlphaFoldDB" id="A0A836KIJ7"/>
<dbReference type="GO" id="GO:0004660">
    <property type="term" value="F:protein farnesyltransferase activity"/>
    <property type="evidence" value="ECO:0007669"/>
    <property type="project" value="UniProtKB-EC"/>
</dbReference>
<evidence type="ECO:0000256" key="11">
    <source>
        <dbReference type="ARBA" id="ARBA00042436"/>
    </source>
</evidence>
<comment type="cofactor">
    <cofactor evidence="1">
        <name>Mg(2+)</name>
        <dbReference type="ChEBI" id="CHEBI:18420"/>
    </cofactor>
</comment>
<dbReference type="Proteomes" id="UP000674179">
    <property type="component" value="Chromosome 29"/>
</dbReference>
<accession>A0A836KIJ7</accession>
<sequence>MQRVRCTPTQIHAERISISPPPHPHPTHTRTHLTPLCASHFALLSPRPPRLTPSHTSSYASSPTPTAGDTMNHSSRSSSSSSGLSSPAASTTHSQASEDGEWLYQLACVETFMPLAEDVTPVDENTCDSPEHPVARINYSPNFSFIYGVYRSLRSQVNYAPMLPASGEPCGSGELPPVIHTIRTSAARWFLLLAFALRQCTSNYTVWKDRRDVLMSPAVLAQATRDALPALSVPAAILSSTASEAECRAALRQMHKKQKKLRRTSQHWLPARADIVWEGRLSPWRAVHWELTAVGCFTRLYHKNFQVWHHRRELLTHALQQSPSHVRCSEDAAAASRKSTQQREGGSPLVPIMASEATFSDYLCRHAGLDFAAVDERPTLRAVLCNEDGKNYHAWLHLSWYLHTFSFLLTPPSLEELKEHERVVTAVIANNGLCFTPHPNWVTASESAAPMALCPTLPPSPLTNELQFTAQLIHQDSHNNSAWCHRFALLKEALLRRLWRELCWGDCTHDFGGPLTNENWQRTVRVVCAVELDYAMQWLYVDPTNEAGYTHARSVAFLFHTLATRQYVWAAEHASAEGSKELEHYLVEAPLLTPVVLARSELRADADAGTVSPSTQLMNLLRDRLRRVPWSTYADSFALVRQMQRVLHTAIRPRVTELEEQAARILLSVAESKGSSPGQAPKPKATAALKSLYERSSQYMLDNFHQVDTAQYLACQGMLEEMWLTYMNAAQRRRVQELRPSEAYREGLRSEWLEPSPWGKPETSAAGPSEQEGYQDAVVLDFLAYEAAALSKAKQLTISDPIRLKYWKHEALNAIYRSYGSPL</sequence>
<name>A0A836KIJ7_LEIEN</name>
<dbReference type="EMBL" id="JAFHKP010000029">
    <property type="protein sequence ID" value="KAG5474142.1"/>
    <property type="molecule type" value="Genomic_DNA"/>
</dbReference>
<feature type="region of interest" description="Disordered" evidence="14">
    <location>
        <begin position="1"/>
        <end position="32"/>
    </location>
</feature>
<reference evidence="15 16" key="1">
    <citation type="submission" date="2021-02" db="EMBL/GenBank/DDBJ databases">
        <title>Leishmania (Mundinia) enrietti genome sequencing and assembly.</title>
        <authorList>
            <person name="Almutairi H."/>
            <person name="Gatherer D."/>
        </authorList>
    </citation>
    <scope>NUCLEOTIDE SEQUENCE [LARGE SCALE GENOMIC DNA]</scope>
    <source>
        <strain evidence="15">CUR178</strain>
    </source>
</reference>
<evidence type="ECO:0000256" key="3">
    <source>
        <dbReference type="ARBA" id="ARBA00012700"/>
    </source>
</evidence>
<dbReference type="EC" id="2.5.1.58" evidence="4"/>
<evidence type="ECO:0000256" key="7">
    <source>
        <dbReference type="ARBA" id="ARBA00022737"/>
    </source>
</evidence>
<keyword evidence="5" id="KW-0637">Prenyltransferase</keyword>
<proteinExistence type="inferred from homology"/>
<dbReference type="EC" id="2.5.1.59" evidence="3"/>
<dbReference type="KEGG" id="lenr:94171474"/>
<dbReference type="OrthoDB" id="272289at2759"/>
<comment type="caution">
    <text evidence="15">The sequence shown here is derived from an EMBL/GenBank/DDBJ whole genome shotgun (WGS) entry which is preliminary data.</text>
</comment>
<evidence type="ECO:0000256" key="4">
    <source>
        <dbReference type="ARBA" id="ARBA00012702"/>
    </source>
</evidence>
<gene>
    <name evidence="15" type="ORF">CUR178_04253</name>
</gene>
<evidence type="ECO:0000256" key="5">
    <source>
        <dbReference type="ARBA" id="ARBA00022602"/>
    </source>
</evidence>
<evidence type="ECO:0000256" key="6">
    <source>
        <dbReference type="ARBA" id="ARBA00022679"/>
    </source>
</evidence>
<dbReference type="RefSeq" id="XP_067691335.1">
    <property type="nucleotide sequence ID" value="XM_067835964.1"/>
</dbReference>
<evidence type="ECO:0000256" key="14">
    <source>
        <dbReference type="SAM" id="MobiDB-lite"/>
    </source>
</evidence>
<evidence type="ECO:0000256" key="9">
    <source>
        <dbReference type="ARBA" id="ARBA00040965"/>
    </source>
</evidence>
<keyword evidence="7" id="KW-0677">Repeat</keyword>
<dbReference type="PANTHER" id="PTHR11129">
    <property type="entry name" value="PROTEIN FARNESYLTRANSFERASE ALPHA SUBUNIT/RAB GERANYLGERANYL TRANSFERASE ALPHA SUBUNIT"/>
    <property type="match status" value="1"/>
</dbReference>
<comment type="similarity">
    <text evidence="2">Belongs to the protein prenyltransferase subunit alpha family.</text>
</comment>
<dbReference type="PROSITE" id="PS51147">
    <property type="entry name" value="PFTA"/>
    <property type="match status" value="1"/>
</dbReference>
<dbReference type="GO" id="GO:0004662">
    <property type="term" value="F:CAAX-protein geranylgeranyltransferase activity"/>
    <property type="evidence" value="ECO:0007669"/>
    <property type="project" value="UniProtKB-EC"/>
</dbReference>
<dbReference type="GO" id="GO:0005953">
    <property type="term" value="C:CAAX-protein geranylgeranyltransferase complex"/>
    <property type="evidence" value="ECO:0007669"/>
    <property type="project" value="TreeGrafter"/>
</dbReference>